<gene>
    <name evidence="2" type="ORF">PSTT_01158</name>
</gene>
<accession>A0A2S4W4T4</accession>
<sequence>MEWLTRNIAGPVAKESITCNVLPFFSCHMVPHLLYHPPLSKCDNQVVRKKQKQQYNKKHKFNINAKAAKDTMRREYQSLNLYVMVTPVNNSDQAIKATHPTPDGFKAAEKLILENFTLIKQGIDLLLTLNFFEPQNEELNFLMTFLHESSQFVAPVKGIHKIFRGKIWCKSQTHGKTAGRFLKSVAIIKNHLGYLENIIQGLPTSEIIHKLFHSIVNNLLFTRDEFLNKPHCNFNASETAFLLISNINKTDGLIHLQPDSTFTSLFFVFTDHRQLAVSPSSAKKSAKPKVHSFVGSELSPKFIYHLALIAKLVNYEDLDHIPLKSVTQSIAAQVKNMGNGH</sequence>
<dbReference type="AlphaFoldDB" id="A0A2S4W4T4"/>
<dbReference type="Proteomes" id="UP000239156">
    <property type="component" value="Unassembled WGS sequence"/>
</dbReference>
<dbReference type="VEuPathDB" id="FungiDB:PSTT_01158"/>
<feature type="domain" description="Tet-like 2OG-Fe(II) oxygenase" evidence="1">
    <location>
        <begin position="214"/>
        <end position="274"/>
    </location>
</feature>
<name>A0A2S4W4T4_9BASI</name>
<dbReference type="VEuPathDB" id="FungiDB:PSHT_13971"/>
<dbReference type="Gene3D" id="1.10.10.250">
    <property type="entry name" value="Ribosomal protein L11, C-terminal domain"/>
    <property type="match status" value="1"/>
</dbReference>
<evidence type="ECO:0000259" key="1">
    <source>
        <dbReference type="Pfam" id="PF20515"/>
    </source>
</evidence>
<organism evidence="2 3">
    <name type="scientific">Puccinia striiformis</name>
    <dbReference type="NCBI Taxonomy" id="27350"/>
    <lineage>
        <taxon>Eukaryota</taxon>
        <taxon>Fungi</taxon>
        <taxon>Dikarya</taxon>
        <taxon>Basidiomycota</taxon>
        <taxon>Pucciniomycotina</taxon>
        <taxon>Pucciniomycetes</taxon>
        <taxon>Pucciniales</taxon>
        <taxon>Pucciniaceae</taxon>
        <taxon>Puccinia</taxon>
    </lineage>
</organism>
<dbReference type="EMBL" id="PKSL01000006">
    <property type="protein sequence ID" value="POW16726.1"/>
    <property type="molecule type" value="Genomic_DNA"/>
</dbReference>
<dbReference type="InterPro" id="IPR036769">
    <property type="entry name" value="Ribosomal_uL11_C_sf"/>
</dbReference>
<keyword evidence="3" id="KW-1185">Reference proteome</keyword>
<proteinExistence type="predicted"/>
<evidence type="ECO:0000313" key="2">
    <source>
        <dbReference type="EMBL" id="POW16726.1"/>
    </source>
</evidence>
<protein>
    <recommendedName>
        <fullName evidence="1">Tet-like 2OG-Fe(II) oxygenase domain-containing protein</fullName>
    </recommendedName>
</protein>
<dbReference type="Pfam" id="PF20515">
    <property type="entry name" value="2OG-FeII_Oxy_6"/>
    <property type="match status" value="1"/>
</dbReference>
<evidence type="ECO:0000313" key="3">
    <source>
        <dbReference type="Proteomes" id="UP000239156"/>
    </source>
</evidence>
<reference evidence="2" key="1">
    <citation type="submission" date="2017-12" db="EMBL/GenBank/DDBJ databases">
        <title>Gene loss provides genomic basis for host adaptation in cereal stripe rust fungi.</title>
        <authorList>
            <person name="Xia C."/>
        </authorList>
    </citation>
    <scope>NUCLEOTIDE SEQUENCE [LARGE SCALE GENOMIC DNA]</scope>
    <source>
        <strain evidence="2">93-210</strain>
    </source>
</reference>
<dbReference type="InterPro" id="IPR046798">
    <property type="entry name" value="2OG-FeII_Oxy_6"/>
</dbReference>
<comment type="caution">
    <text evidence="2">The sequence shown here is derived from an EMBL/GenBank/DDBJ whole genome shotgun (WGS) entry which is preliminary data.</text>
</comment>